<reference evidence="2 3" key="1">
    <citation type="journal article" date="2010" name="Science">
        <title>Genomic comparison of the ants Camponotus floridanus and Harpegnathos saltator.</title>
        <authorList>
            <person name="Bonasio R."/>
            <person name="Zhang G."/>
            <person name="Ye C."/>
            <person name="Mutti N.S."/>
            <person name="Fang X."/>
            <person name="Qin N."/>
            <person name="Donahue G."/>
            <person name="Yang P."/>
            <person name="Li Q."/>
            <person name="Li C."/>
            <person name="Zhang P."/>
            <person name="Huang Z."/>
            <person name="Berger S.L."/>
            <person name="Reinberg D."/>
            <person name="Wang J."/>
            <person name="Liebig J."/>
        </authorList>
    </citation>
    <scope>NUCLEOTIDE SEQUENCE [LARGE SCALE GENOMIC DNA]</scope>
    <source>
        <strain evidence="2 3">R22 G/1</strain>
    </source>
</reference>
<proteinExistence type="predicted"/>
<evidence type="ECO:0000256" key="1">
    <source>
        <dbReference type="SAM" id="MobiDB-lite"/>
    </source>
</evidence>
<dbReference type="InParanoid" id="E2BDU5"/>
<feature type="region of interest" description="Disordered" evidence="1">
    <location>
        <begin position="93"/>
        <end position="141"/>
    </location>
</feature>
<gene>
    <name evidence="2" type="ORF">EAI_13623</name>
</gene>
<sequence>MFLRENRRNLDSMGESVKEQGCHLDRTIGRICGLTVNTIVLELTRAQWTPGTMTTHLRGHSKKLAGGFLTPVARTLTDSWKLWEQVALVSWHEANQTEPNRSDEPTVPSPSRLSPRVLGREGSARSGHSFRIASDKGVTGC</sequence>
<evidence type="ECO:0000313" key="2">
    <source>
        <dbReference type="EMBL" id="EFN86151.1"/>
    </source>
</evidence>
<organism evidence="3">
    <name type="scientific">Harpegnathos saltator</name>
    <name type="common">Jerdon's jumping ant</name>
    <dbReference type="NCBI Taxonomy" id="610380"/>
    <lineage>
        <taxon>Eukaryota</taxon>
        <taxon>Metazoa</taxon>
        <taxon>Ecdysozoa</taxon>
        <taxon>Arthropoda</taxon>
        <taxon>Hexapoda</taxon>
        <taxon>Insecta</taxon>
        <taxon>Pterygota</taxon>
        <taxon>Neoptera</taxon>
        <taxon>Endopterygota</taxon>
        <taxon>Hymenoptera</taxon>
        <taxon>Apocrita</taxon>
        <taxon>Aculeata</taxon>
        <taxon>Formicoidea</taxon>
        <taxon>Formicidae</taxon>
        <taxon>Ponerinae</taxon>
        <taxon>Ponerini</taxon>
        <taxon>Harpegnathos</taxon>
    </lineage>
</organism>
<name>E2BDU5_HARSA</name>
<evidence type="ECO:0000313" key="3">
    <source>
        <dbReference type="Proteomes" id="UP000008237"/>
    </source>
</evidence>
<protein>
    <submittedName>
        <fullName evidence="2">Uncharacterized protein</fullName>
    </submittedName>
</protein>
<dbReference type="AlphaFoldDB" id="E2BDU5"/>
<accession>E2BDU5</accession>
<dbReference type="Proteomes" id="UP000008237">
    <property type="component" value="Unassembled WGS sequence"/>
</dbReference>
<keyword evidence="3" id="KW-1185">Reference proteome</keyword>
<dbReference type="EMBL" id="GL447689">
    <property type="protein sequence ID" value="EFN86151.1"/>
    <property type="molecule type" value="Genomic_DNA"/>
</dbReference>